<proteinExistence type="predicted"/>
<dbReference type="RefSeq" id="XP_003684329.1">
    <property type="nucleotide sequence ID" value="XM_003684281.1"/>
</dbReference>
<organism evidence="1 2">
    <name type="scientific">Tetrapisispora phaffii (strain ATCC 24235 / CBS 4417 / NBRC 1672 / NRRL Y-8282 / UCD 70-5)</name>
    <name type="common">Yeast</name>
    <name type="synonym">Fabospora phaffii</name>
    <dbReference type="NCBI Taxonomy" id="1071381"/>
    <lineage>
        <taxon>Eukaryota</taxon>
        <taxon>Fungi</taxon>
        <taxon>Dikarya</taxon>
        <taxon>Ascomycota</taxon>
        <taxon>Saccharomycotina</taxon>
        <taxon>Saccharomycetes</taxon>
        <taxon>Saccharomycetales</taxon>
        <taxon>Saccharomycetaceae</taxon>
        <taxon>Tetrapisispora</taxon>
    </lineage>
</organism>
<keyword evidence="2" id="KW-1185">Reference proteome</keyword>
<sequence length="552" mass="64259">MADIKLIIDPPINNEYFSNEDLISGTIILDIKKSLSIKKINVKLKGYVETLTKMSGDYFHGQGGLMTPVQDNRSIHGIIDIDQRVFPPDNVWDALDGNVKPFKVKPGSYDYRFQFPKLPKRPSCIQHHIYDINCFVKKSETRLPPSFNYEWQDPTKIDNLDIYFYSFGKVLYYIQVQLELGKSKAWYKPFNRYFTETEYINFIPDPKETMYKVDYDKIAEVGEVEYTEQNLNNSIVTGDGVNRRRLLREKDKFTIPHNVNDNDNENELTNMMSNTMLNAPAVTTDQNELPTFSSLEVDALSDTNNNTIDIIQGNSRSNLTSRHLIYKSTYSVHIGDDATIMCVEVRSRGLKYTYRRDFLFRHGSNKFDHIFLVFKGNKDTIRNTKVTPLKMQLNLLEYASYLSHGVANENVSSLRLIEVTDLNSPENKNIVNFEECRTLMTPDLGYGKCKMECELKLKDHEILKKLRFNKENYLHRGNRLFSFKCCTIKRIFRFQLVISWQIGGKVIQTENIINNAQIFSHLREKANKVEHLPRYVEPPKYTEVRNVDNDNA</sequence>
<gene>
    <name evidence="1" type="primary">TPHA0B02230</name>
    <name evidence="1" type="ordered locus">TPHA_0B02230</name>
</gene>
<dbReference type="EMBL" id="HE612857">
    <property type="protein sequence ID" value="CCE61895.1"/>
    <property type="molecule type" value="Genomic_DNA"/>
</dbReference>
<dbReference type="GeneID" id="11535092"/>
<dbReference type="CDD" id="cd22952">
    <property type="entry name" value="ART10-like"/>
    <property type="match status" value="1"/>
</dbReference>
<dbReference type="HOGENOM" id="CLU_540776_0_0_1"/>
<dbReference type="OMA" id="YSFKTCT"/>
<dbReference type="eggNOG" id="ENOG502QWIY">
    <property type="taxonomic scope" value="Eukaryota"/>
</dbReference>
<accession>G8BPG4</accession>
<dbReference type="OrthoDB" id="3365616at2759"/>
<evidence type="ECO:0000313" key="2">
    <source>
        <dbReference type="Proteomes" id="UP000005666"/>
    </source>
</evidence>
<evidence type="ECO:0000313" key="1">
    <source>
        <dbReference type="EMBL" id="CCE61895.1"/>
    </source>
</evidence>
<dbReference type="InterPro" id="IPR014752">
    <property type="entry name" value="Arrestin-like_C"/>
</dbReference>
<dbReference type="AlphaFoldDB" id="G8BPG4"/>
<protein>
    <recommendedName>
        <fullName evidence="3">Arrestin-like N-terminal domain-containing protein</fullName>
    </recommendedName>
</protein>
<dbReference type="Proteomes" id="UP000005666">
    <property type="component" value="Chromosome 2"/>
</dbReference>
<name>G8BPG4_TETPH</name>
<dbReference type="STRING" id="1071381.G8BPG4"/>
<dbReference type="KEGG" id="tpf:TPHA_0B02230"/>
<reference evidence="1 2" key="1">
    <citation type="journal article" date="2011" name="Proc. Natl. Acad. Sci. U.S.A.">
        <title>Evolutionary erosion of yeast sex chromosomes by mating-type switching accidents.</title>
        <authorList>
            <person name="Gordon J.L."/>
            <person name="Armisen D."/>
            <person name="Proux-Wera E."/>
            <person name="Oheigeartaigh S.S."/>
            <person name="Byrne K.P."/>
            <person name="Wolfe K.H."/>
        </authorList>
    </citation>
    <scope>NUCLEOTIDE SEQUENCE [LARGE SCALE GENOMIC DNA]</scope>
    <source>
        <strain evidence="2">ATCC 24235 / CBS 4417 / NBRC 1672 / NRRL Y-8282 / UCD 70-5</strain>
    </source>
</reference>
<dbReference type="Gene3D" id="2.60.40.640">
    <property type="match status" value="1"/>
</dbReference>
<evidence type="ECO:0008006" key="3">
    <source>
        <dbReference type="Google" id="ProtNLM"/>
    </source>
</evidence>